<evidence type="ECO:0008006" key="3">
    <source>
        <dbReference type="Google" id="ProtNLM"/>
    </source>
</evidence>
<gene>
    <name evidence="1" type="ORF">C7B81_01525</name>
</gene>
<dbReference type="EMBL" id="PVWP01000001">
    <property type="protein sequence ID" value="PSB39354.1"/>
    <property type="molecule type" value="Genomic_DNA"/>
</dbReference>
<protein>
    <recommendedName>
        <fullName evidence="3">DUF11 domain-containing protein</fullName>
    </recommendedName>
</protein>
<dbReference type="RefSeq" id="WP_106219549.1">
    <property type="nucleotide sequence ID" value="NZ_PVWP01000001.1"/>
</dbReference>
<organism evidence="1 2">
    <name type="scientific">Aphanothece cf. minutissima CCALA 015</name>
    <dbReference type="NCBI Taxonomy" id="2107695"/>
    <lineage>
        <taxon>Bacteria</taxon>
        <taxon>Bacillati</taxon>
        <taxon>Cyanobacteriota</taxon>
        <taxon>Cyanophyceae</taxon>
        <taxon>Oscillatoriophycideae</taxon>
        <taxon>Chroococcales</taxon>
        <taxon>Aphanothecaceae</taxon>
        <taxon>Aphanothece</taxon>
    </lineage>
</organism>
<reference evidence="1 2" key="1">
    <citation type="submission" date="2018-03" db="EMBL/GenBank/DDBJ databases">
        <title>The ancient ancestry and fast evolution of plastids.</title>
        <authorList>
            <person name="Moore K.R."/>
            <person name="Magnabosco C."/>
            <person name="Momper L."/>
            <person name="Gold D.A."/>
            <person name="Bosak T."/>
            <person name="Fournier G.P."/>
        </authorList>
    </citation>
    <scope>NUCLEOTIDE SEQUENCE [LARGE SCALE GENOMIC DNA]</scope>
    <source>
        <strain evidence="1 2">CCALA 015</strain>
    </source>
</reference>
<sequence>MAIISTFELLAKPQLPSGIPGPIASLSRNVIIGYFLTISNTSLTDLLLSVVFTARTNSGSGLEGSISFLDTSGTNIAGALEPTSTANKFRFSPLSLPASATAQLLVQPTPDKVETLDYEVRGYVELSLSSLSGSLTNIPLQVSAEQRGTFFADLKGATLADKALDQVAWALPVPDGGRVLLSST</sequence>
<evidence type="ECO:0000313" key="1">
    <source>
        <dbReference type="EMBL" id="PSB39354.1"/>
    </source>
</evidence>
<keyword evidence="2" id="KW-1185">Reference proteome</keyword>
<comment type="caution">
    <text evidence="1">The sequence shown here is derived from an EMBL/GenBank/DDBJ whole genome shotgun (WGS) entry which is preliminary data.</text>
</comment>
<proteinExistence type="predicted"/>
<accession>A0ABX5FBR0</accession>
<name>A0ABX5FBR0_9CHRO</name>
<dbReference type="Proteomes" id="UP000238218">
    <property type="component" value="Unassembled WGS sequence"/>
</dbReference>
<evidence type="ECO:0000313" key="2">
    <source>
        <dbReference type="Proteomes" id="UP000238218"/>
    </source>
</evidence>